<dbReference type="Gene3D" id="2.30.110.50">
    <property type="match status" value="1"/>
</dbReference>
<dbReference type="InterPro" id="IPR037026">
    <property type="entry name" value="Vgr_OB-fold_dom_sf"/>
</dbReference>
<gene>
    <name evidence="2" type="ORF">DXN05_03265</name>
</gene>
<organism evidence="2 3">
    <name type="scientific">Deminuibacter soli</name>
    <dbReference type="NCBI Taxonomy" id="2291815"/>
    <lineage>
        <taxon>Bacteria</taxon>
        <taxon>Pseudomonadati</taxon>
        <taxon>Bacteroidota</taxon>
        <taxon>Chitinophagia</taxon>
        <taxon>Chitinophagales</taxon>
        <taxon>Chitinophagaceae</taxon>
        <taxon>Deminuibacter</taxon>
    </lineage>
</organism>
<dbReference type="OrthoDB" id="727155at2"/>
<reference evidence="2 3" key="1">
    <citation type="submission" date="2018-08" db="EMBL/GenBank/DDBJ databases">
        <title>Chitinophagaceae sp. K23C18032701, a novel bacterium isolated from forest soil.</title>
        <authorList>
            <person name="Wang C."/>
        </authorList>
    </citation>
    <scope>NUCLEOTIDE SEQUENCE [LARGE SCALE GENOMIC DNA]</scope>
    <source>
        <strain evidence="2 3">K23C18032701</strain>
    </source>
</reference>
<dbReference type="RefSeq" id="WP_116845761.1">
    <property type="nucleotide sequence ID" value="NZ_QTJU01000001.1"/>
</dbReference>
<dbReference type="EMBL" id="QTJU01000001">
    <property type="protein sequence ID" value="RFM30005.1"/>
    <property type="molecule type" value="Genomic_DNA"/>
</dbReference>
<dbReference type="InterPro" id="IPR006531">
    <property type="entry name" value="Gp5/Vgr_OB"/>
</dbReference>
<dbReference type="AlphaFoldDB" id="A0A3E1NPZ4"/>
<keyword evidence="3" id="KW-1185">Reference proteome</keyword>
<dbReference type="Pfam" id="PF05954">
    <property type="entry name" value="Phage_GPD"/>
    <property type="match status" value="1"/>
</dbReference>
<evidence type="ECO:0000313" key="2">
    <source>
        <dbReference type="EMBL" id="RFM30005.1"/>
    </source>
</evidence>
<accession>A0A3E1NPZ4</accession>
<evidence type="ECO:0000259" key="1">
    <source>
        <dbReference type="Pfam" id="PF04717"/>
    </source>
</evidence>
<proteinExistence type="predicted"/>
<dbReference type="Gene3D" id="2.40.50.230">
    <property type="entry name" value="Gp5 N-terminal domain"/>
    <property type="match status" value="1"/>
</dbReference>
<dbReference type="Pfam" id="PF04717">
    <property type="entry name" value="Phage_base_V"/>
    <property type="match status" value="1"/>
</dbReference>
<dbReference type="Proteomes" id="UP000261284">
    <property type="component" value="Unassembled WGS sequence"/>
</dbReference>
<dbReference type="SUPFAM" id="SSF69349">
    <property type="entry name" value="Phage fibre proteins"/>
    <property type="match status" value="1"/>
</dbReference>
<evidence type="ECO:0000313" key="3">
    <source>
        <dbReference type="Proteomes" id="UP000261284"/>
    </source>
</evidence>
<sequence length="614" mass="66333">MYEKLHVAIDIEGTVIPHFTSFVLKQSFNSHHYFELHFNNDTLGMPGMVSLDKSRDFIGKNLAIEFGRASGAAQHFVGKITRVAVSQRQGYHGSLVISGYSPTILLDRGADVGSYLGKDLSGIVNKLAQGVPSNDLNLQVQPAFTDTIDYIIQYRESDFNFIVRLAAEYHEWFFYDGLKLHFGKPAQLPEAALVYGRDVKELQYGIGITPLNNQQFAYHSPANELLQAQSGRGSASQPDQVHALQASRATFGTLHSGPGSIRLSTPSAIATHTDNEELSRISSLLKVTGTGDNPQVQLGGIAAISTSLRTGIGDFATSDIGKFLITAVTHEIDGVGHYLNHFEGINADSEKLPAPAYTKPLADMQLAQVTDNQDPQQQGRIKVQFKWQCNNNDTTEWLRVLTPDGGNSDLVSKNRGFVFIPEKGDQVLVGFEEGNVARPFVMGSLFHGNNGAGGGTDNITKSITTRSGHTIELNDNGNTGTHIIIRDPGGNTIHLDTQGKNITITAPETMTFNARNVIINAGQTATINAGEHINNVAGKNVSTAAGANIMHNAAKDLTMTATNIIGTADEALTHNAANITKRANEIFASSTEENFQLFSSKQVVNTSGEKGKLF</sequence>
<comment type="caution">
    <text evidence="2">The sequence shown here is derived from an EMBL/GenBank/DDBJ whole genome shotgun (WGS) entry which is preliminary data.</text>
</comment>
<dbReference type="SUPFAM" id="SSF69255">
    <property type="entry name" value="gp5 N-terminal domain-like"/>
    <property type="match status" value="1"/>
</dbReference>
<feature type="domain" description="Gp5/Type VI secretion system Vgr protein OB-fold" evidence="1">
    <location>
        <begin position="366"/>
        <end position="446"/>
    </location>
</feature>
<dbReference type="Gene3D" id="3.55.50.10">
    <property type="entry name" value="Baseplate protein-like domains"/>
    <property type="match status" value="1"/>
</dbReference>
<protein>
    <submittedName>
        <fullName evidence="2">Type IV secretion protein Rhs</fullName>
    </submittedName>
</protein>
<dbReference type="SUPFAM" id="SSF69279">
    <property type="entry name" value="Phage tail proteins"/>
    <property type="match status" value="1"/>
</dbReference>
<name>A0A3E1NPZ4_9BACT</name>